<dbReference type="InterPro" id="IPR027619">
    <property type="entry name" value="C-S_lyase_PatB-like"/>
</dbReference>
<keyword evidence="7" id="KW-0808">Transferase</keyword>
<keyword evidence="3" id="KW-0663">Pyridoxal phosphate</keyword>
<dbReference type="Pfam" id="PF00155">
    <property type="entry name" value="Aminotran_1_2"/>
    <property type="match status" value="1"/>
</dbReference>
<evidence type="ECO:0000256" key="4">
    <source>
        <dbReference type="ARBA" id="ARBA00023239"/>
    </source>
</evidence>
<evidence type="ECO:0000256" key="3">
    <source>
        <dbReference type="ARBA" id="ARBA00022898"/>
    </source>
</evidence>
<gene>
    <name evidence="7" type="ORF">CQA66_02205</name>
</gene>
<keyword evidence="4" id="KW-0456">Lyase</keyword>
<dbReference type="OrthoDB" id="9803354at2"/>
<protein>
    <recommendedName>
        <fullName evidence="2">cysteine-S-conjugate beta-lyase</fullName>
        <ecNumber evidence="2">4.4.1.13</ecNumber>
    </recommendedName>
</protein>
<dbReference type="Gene3D" id="3.40.640.10">
    <property type="entry name" value="Type I PLP-dependent aspartate aminotransferase-like (Major domain)"/>
    <property type="match status" value="1"/>
</dbReference>
<dbReference type="GO" id="GO:0008483">
    <property type="term" value="F:transaminase activity"/>
    <property type="evidence" value="ECO:0007669"/>
    <property type="project" value="UniProtKB-KW"/>
</dbReference>
<dbReference type="PANTHER" id="PTHR43525:SF1">
    <property type="entry name" value="PROTEIN MALY"/>
    <property type="match status" value="1"/>
</dbReference>
<dbReference type="GO" id="GO:0030170">
    <property type="term" value="F:pyridoxal phosphate binding"/>
    <property type="evidence" value="ECO:0007669"/>
    <property type="project" value="InterPro"/>
</dbReference>
<dbReference type="PANTHER" id="PTHR43525">
    <property type="entry name" value="PROTEIN MALY"/>
    <property type="match status" value="1"/>
</dbReference>
<evidence type="ECO:0000256" key="1">
    <source>
        <dbReference type="ARBA" id="ARBA00001933"/>
    </source>
</evidence>
<dbReference type="InterPro" id="IPR015421">
    <property type="entry name" value="PyrdxlP-dep_Trfase_major"/>
</dbReference>
<evidence type="ECO:0000256" key="5">
    <source>
        <dbReference type="ARBA" id="ARBA00037974"/>
    </source>
</evidence>
<evidence type="ECO:0000256" key="2">
    <source>
        <dbReference type="ARBA" id="ARBA00012224"/>
    </source>
</evidence>
<keyword evidence="8" id="KW-1185">Reference proteome</keyword>
<reference evidence="7 8" key="1">
    <citation type="submission" date="2018-04" db="EMBL/GenBank/DDBJ databases">
        <title>Novel Campyloabacter and Helicobacter Species and Strains.</title>
        <authorList>
            <person name="Mannion A.J."/>
            <person name="Shen Z."/>
            <person name="Fox J.G."/>
        </authorList>
    </citation>
    <scope>NUCLEOTIDE SEQUENCE [LARGE SCALE GENOMIC DNA]</scope>
    <source>
        <strain evidence="7 8">MIT 97-5075</strain>
    </source>
</reference>
<dbReference type="InterPro" id="IPR015422">
    <property type="entry name" value="PyrdxlP-dep_Trfase_small"/>
</dbReference>
<dbReference type="InterPro" id="IPR015424">
    <property type="entry name" value="PyrdxlP-dep_Trfase"/>
</dbReference>
<evidence type="ECO:0000313" key="8">
    <source>
        <dbReference type="Proteomes" id="UP000256424"/>
    </source>
</evidence>
<comment type="similarity">
    <text evidence="5">Belongs to the class-II pyridoxal-phosphate-dependent aminotransferase family. MalY/PatB cystathionine beta-lyase subfamily.</text>
</comment>
<proteinExistence type="inferred from homology"/>
<sequence length="391" mass="45282">MRDFSQTLNRFDTCSLKWNVMKNELPMWVADMDFQVAKEITEALHKVLQHGIFGYTVVPELYFESIMTWWQRRYCFAMQRQWLLFARGVIPAISCIIRHFTDEGDSVLLQSPVYHVFYRCIEENQREVLNNALLYRNGDYEIDFEDLEEKLSATRTKVFLLCSPHNPIGKVWDKEILRKIGHLCAKHKVLVVADEIHCDITAPFVRYIPFASIDSLCAAHSITTLSAGKSFNIADLHTACLVVPNSDIRRKMLRALQKEHAHSSNIFGLQACIAAYTQCEYWLESLVQYIEENKTTLQDFIATHLPYLRVVHSNATYLAWINYSQIPSKDSESIENFCEILRRETGLYVSKGSDFGENGKGFLRMNLATSRERLEDGLRRLQAGCHFIESR</sequence>
<organism evidence="7 8">
    <name type="scientific">Helicobacter aurati</name>
    <dbReference type="NCBI Taxonomy" id="137778"/>
    <lineage>
        <taxon>Bacteria</taxon>
        <taxon>Pseudomonadati</taxon>
        <taxon>Campylobacterota</taxon>
        <taxon>Epsilonproteobacteria</taxon>
        <taxon>Campylobacterales</taxon>
        <taxon>Helicobacteraceae</taxon>
        <taxon>Helicobacter</taxon>
    </lineage>
</organism>
<comment type="cofactor">
    <cofactor evidence="1">
        <name>pyridoxal 5'-phosphate</name>
        <dbReference type="ChEBI" id="CHEBI:597326"/>
    </cofactor>
</comment>
<dbReference type="InterPro" id="IPR051798">
    <property type="entry name" value="Class-II_PLP-Dep_Aminotrans"/>
</dbReference>
<name>A0A3D8J6D4_9HELI</name>
<dbReference type="InterPro" id="IPR004839">
    <property type="entry name" value="Aminotransferase_I/II_large"/>
</dbReference>
<dbReference type="Gene3D" id="3.90.1150.10">
    <property type="entry name" value="Aspartate Aminotransferase, domain 1"/>
    <property type="match status" value="1"/>
</dbReference>
<comment type="caution">
    <text evidence="7">The sequence shown here is derived from an EMBL/GenBank/DDBJ whole genome shotgun (WGS) entry which is preliminary data.</text>
</comment>
<evidence type="ECO:0000313" key="7">
    <source>
        <dbReference type="EMBL" id="RDU73067.1"/>
    </source>
</evidence>
<evidence type="ECO:0000259" key="6">
    <source>
        <dbReference type="Pfam" id="PF00155"/>
    </source>
</evidence>
<dbReference type="AlphaFoldDB" id="A0A3D8J6D4"/>
<dbReference type="GO" id="GO:0047804">
    <property type="term" value="F:cysteine-S-conjugate beta-lyase activity"/>
    <property type="evidence" value="ECO:0007669"/>
    <property type="project" value="UniProtKB-EC"/>
</dbReference>
<dbReference type="EC" id="4.4.1.13" evidence="2"/>
<dbReference type="Proteomes" id="UP000256424">
    <property type="component" value="Unassembled WGS sequence"/>
</dbReference>
<dbReference type="NCBIfam" id="TIGR04350">
    <property type="entry name" value="C_S_lyase_PatB"/>
    <property type="match status" value="1"/>
</dbReference>
<dbReference type="RefSeq" id="WP_104763240.1">
    <property type="nucleotide sequence ID" value="NZ_FZPM01000017.1"/>
</dbReference>
<feature type="domain" description="Aminotransferase class I/classII large" evidence="6">
    <location>
        <begin position="48"/>
        <end position="381"/>
    </location>
</feature>
<dbReference type="EMBL" id="NXLW01000003">
    <property type="protein sequence ID" value="RDU73067.1"/>
    <property type="molecule type" value="Genomic_DNA"/>
</dbReference>
<keyword evidence="7" id="KW-0032">Aminotransferase</keyword>
<dbReference type="CDD" id="cd00609">
    <property type="entry name" value="AAT_like"/>
    <property type="match status" value="1"/>
</dbReference>
<dbReference type="SUPFAM" id="SSF53383">
    <property type="entry name" value="PLP-dependent transferases"/>
    <property type="match status" value="1"/>
</dbReference>
<accession>A0A3D8J6D4</accession>